<evidence type="ECO:0008006" key="6">
    <source>
        <dbReference type="Google" id="ProtNLM"/>
    </source>
</evidence>
<feature type="domain" description="Nephrocystin 3-like N-terminal" evidence="2">
    <location>
        <begin position="13"/>
        <end position="191"/>
    </location>
</feature>
<gene>
    <name evidence="4" type="ORF">DSM106972_036330</name>
</gene>
<dbReference type="PANTHER" id="PTHR10039">
    <property type="entry name" value="AMELOGENIN"/>
    <property type="match status" value="1"/>
</dbReference>
<dbReference type="SUPFAM" id="SSF52540">
    <property type="entry name" value="P-loop containing nucleoside triphosphate hydrolases"/>
    <property type="match status" value="1"/>
</dbReference>
<feature type="domain" description="TANC1/2-like winged helix" evidence="3">
    <location>
        <begin position="303"/>
        <end position="427"/>
    </location>
</feature>
<name>A0A433VHV0_9CYAN</name>
<dbReference type="Gene3D" id="3.40.50.300">
    <property type="entry name" value="P-loop containing nucleotide triphosphate hydrolases"/>
    <property type="match status" value="1"/>
</dbReference>
<dbReference type="AlphaFoldDB" id="A0A433VHV0"/>
<dbReference type="InterPro" id="IPR056884">
    <property type="entry name" value="NPHP3-like_N"/>
</dbReference>
<accession>A0A433VHV0</accession>
<reference evidence="4" key="2">
    <citation type="journal article" date="2019" name="Genome Biol. Evol.">
        <title>Day and night: Metabolic profiles and evolutionary relationships of six axenic non-marine cyanobacteria.</title>
        <authorList>
            <person name="Will S.E."/>
            <person name="Henke P."/>
            <person name="Boedeker C."/>
            <person name="Huang S."/>
            <person name="Brinkmann H."/>
            <person name="Rohde M."/>
            <person name="Jarek M."/>
            <person name="Friedl T."/>
            <person name="Seufert S."/>
            <person name="Schumacher M."/>
            <person name="Overmann J."/>
            <person name="Neumann-Schaal M."/>
            <person name="Petersen J."/>
        </authorList>
    </citation>
    <scope>NUCLEOTIDE SEQUENCE [LARGE SCALE GENOMIC DNA]</scope>
    <source>
        <strain evidence="4">PCC 7102</strain>
    </source>
</reference>
<dbReference type="Pfam" id="PF24883">
    <property type="entry name" value="NPHP3_N"/>
    <property type="match status" value="1"/>
</dbReference>
<evidence type="ECO:0000259" key="3">
    <source>
        <dbReference type="Pfam" id="PF25521"/>
    </source>
</evidence>
<dbReference type="Proteomes" id="UP000271624">
    <property type="component" value="Unassembled WGS sequence"/>
</dbReference>
<dbReference type="PANTHER" id="PTHR10039:SF14">
    <property type="entry name" value="NACHT DOMAIN-CONTAINING PROTEIN"/>
    <property type="match status" value="1"/>
</dbReference>
<dbReference type="InterPro" id="IPR058056">
    <property type="entry name" value="WH_TANC1/2"/>
</dbReference>
<evidence type="ECO:0000313" key="4">
    <source>
        <dbReference type="EMBL" id="RUT05626.1"/>
    </source>
</evidence>
<dbReference type="OrthoDB" id="517187at2"/>
<evidence type="ECO:0000256" key="1">
    <source>
        <dbReference type="ARBA" id="ARBA00022737"/>
    </source>
</evidence>
<organism evidence="4 5">
    <name type="scientific">Dulcicalothrix desertica PCC 7102</name>
    <dbReference type="NCBI Taxonomy" id="232991"/>
    <lineage>
        <taxon>Bacteria</taxon>
        <taxon>Bacillati</taxon>
        <taxon>Cyanobacteriota</taxon>
        <taxon>Cyanophyceae</taxon>
        <taxon>Nostocales</taxon>
        <taxon>Calotrichaceae</taxon>
        <taxon>Dulcicalothrix</taxon>
    </lineage>
</organism>
<dbReference type="Pfam" id="PF25521">
    <property type="entry name" value="WHD_TANC1"/>
    <property type="match status" value="1"/>
</dbReference>
<proteinExistence type="predicted"/>
<keyword evidence="1" id="KW-0677">Repeat</keyword>
<evidence type="ECO:0000259" key="2">
    <source>
        <dbReference type="Pfam" id="PF24883"/>
    </source>
</evidence>
<dbReference type="RefSeq" id="WP_127082086.1">
    <property type="nucleotide sequence ID" value="NZ_RSCL01000008.1"/>
</dbReference>
<dbReference type="Gene3D" id="1.25.40.370">
    <property type="match status" value="1"/>
</dbReference>
<keyword evidence="5" id="KW-1185">Reference proteome</keyword>
<comment type="caution">
    <text evidence="4">The sequence shown here is derived from an EMBL/GenBank/DDBJ whole genome shotgun (WGS) entry which is preliminary data.</text>
</comment>
<dbReference type="EMBL" id="RSCL01000008">
    <property type="protein sequence ID" value="RUT05626.1"/>
    <property type="molecule type" value="Genomic_DNA"/>
</dbReference>
<evidence type="ECO:0000313" key="5">
    <source>
        <dbReference type="Proteomes" id="UP000271624"/>
    </source>
</evidence>
<dbReference type="InterPro" id="IPR027417">
    <property type="entry name" value="P-loop_NTPase"/>
</dbReference>
<reference evidence="4" key="1">
    <citation type="submission" date="2018-12" db="EMBL/GenBank/DDBJ databases">
        <authorList>
            <person name="Will S."/>
            <person name="Neumann-Schaal M."/>
            <person name="Henke P."/>
        </authorList>
    </citation>
    <scope>NUCLEOTIDE SEQUENCE</scope>
    <source>
        <strain evidence="4">PCC 7102</strain>
    </source>
</reference>
<protein>
    <recommendedName>
        <fullName evidence="6">Orc1-like AAA ATPase domain-containing protein</fullName>
    </recommendedName>
</protein>
<sequence length="504" mass="58459">MKTYIEDFTGRNWLFELIDNWLTNTSERFFILTGESGVGISSISTQLIQRSYITAYHFCQAGDVETTKSSNILRSLAIQLGNLPNYGQALATTVKPLDLLSAVNSIDSSMTESQITQLYIDNLAPNDPENELEILIRRPLTILQPQPTNIVILIDSLYEAAITGDENIIRLFAQLSNLDLPSFVRFILTSRPRDPLLREFSTVTPYYIENTSQKNQADIWQYVEERLKQPDFQNILDKAPVTSGTLSSQIVNWAKGNFLYTKLLIDNIVTQEFIDNTEALPKCIDDIYHSFLNNINIDERQNYQYILGVLSAAQQPLTQEQLINFTRIESIFYYLDKLNKFLYIENETYCIFHQSLRDYLLDKKRSGEFWCDASFYHNLIIQHYQQDTTWEEVDFQKFDNYGLLYLVRHLDAARRVEEVNTLLTSSSKWMEAKFNAFSNNASYIDDLELAINKFPKLLQPDQLRMLMKRYVALRNIQAGTGKKRENHVGGQRCMFFIEEEAPKL</sequence>